<comment type="caution">
    <text evidence="2">The sequence shown here is derived from an EMBL/GenBank/DDBJ whole genome shotgun (WGS) entry which is preliminary data.</text>
</comment>
<accession>A0ABR3KEF0</accession>
<feature type="signal peptide" evidence="1">
    <location>
        <begin position="1"/>
        <end position="21"/>
    </location>
</feature>
<proteinExistence type="predicted"/>
<name>A0ABR3KEF0_TRISP</name>
<protein>
    <submittedName>
        <fullName evidence="2">Structural polyprotein</fullName>
    </submittedName>
</protein>
<evidence type="ECO:0000313" key="3">
    <source>
        <dbReference type="Proteomes" id="UP001558632"/>
    </source>
</evidence>
<evidence type="ECO:0000313" key="2">
    <source>
        <dbReference type="EMBL" id="KAL1234338.1"/>
    </source>
</evidence>
<evidence type="ECO:0000256" key="1">
    <source>
        <dbReference type="SAM" id="SignalP"/>
    </source>
</evidence>
<organism evidence="2 3">
    <name type="scientific">Trichinella spiralis</name>
    <name type="common">Trichina worm</name>
    <dbReference type="NCBI Taxonomy" id="6334"/>
    <lineage>
        <taxon>Eukaryota</taxon>
        <taxon>Metazoa</taxon>
        <taxon>Ecdysozoa</taxon>
        <taxon>Nematoda</taxon>
        <taxon>Enoplea</taxon>
        <taxon>Dorylaimia</taxon>
        <taxon>Trichinellida</taxon>
        <taxon>Trichinellidae</taxon>
        <taxon>Trichinella</taxon>
    </lineage>
</organism>
<gene>
    <name evidence="2" type="ORF">TSPI_09168</name>
</gene>
<keyword evidence="3" id="KW-1185">Reference proteome</keyword>
<dbReference type="Proteomes" id="UP001558632">
    <property type="component" value="Unassembled WGS sequence"/>
</dbReference>
<keyword evidence="1" id="KW-0732">Signal</keyword>
<dbReference type="PANTHER" id="PTHR36520">
    <property type="entry name" value="PROTEIN CBG13000-RELATED"/>
    <property type="match status" value="1"/>
</dbReference>
<sequence>MAELSLLFCITVVLLFRKIEGGREPISVSNLPGDYNPAYCQPPFCNPFTHTFGIGIMHQESKNFEIDGLLDFPVPTGSSGQGMRFPLSGNGYFGPFPASLFYGHHVHPVNPFPRLGQDWLAKAKLLTRYFKPLTHTNKESSALESRTE</sequence>
<dbReference type="PANTHER" id="PTHR36520:SF4">
    <property type="entry name" value="DUF3421 DOMAIN-CONTAINING PROTEIN"/>
    <property type="match status" value="1"/>
</dbReference>
<dbReference type="EMBL" id="JBEUSY010000412">
    <property type="protein sequence ID" value="KAL1234338.1"/>
    <property type="molecule type" value="Genomic_DNA"/>
</dbReference>
<feature type="chain" id="PRO_5046381784" evidence="1">
    <location>
        <begin position="22"/>
        <end position="148"/>
    </location>
</feature>
<reference evidence="2 3" key="1">
    <citation type="submission" date="2024-07" db="EMBL/GenBank/DDBJ databases">
        <title>Enhanced genomic and transcriptomic resources for Trichinella pseudospiralis and T. spiralis underpin the discovery of pronounced molecular differences between stages and species.</title>
        <authorList>
            <person name="Pasi K.K."/>
            <person name="La Rosa G."/>
            <person name="Gomez-Morales M.A."/>
            <person name="Tosini F."/>
            <person name="Sumanam S."/>
            <person name="Young N.D."/>
            <person name="Chang B.C."/>
            <person name="Robin G.B."/>
        </authorList>
    </citation>
    <scope>NUCLEOTIDE SEQUENCE [LARGE SCALE GENOMIC DNA]</scope>
    <source>
        <strain evidence="2">ISS534</strain>
    </source>
</reference>